<evidence type="ECO:0000313" key="3">
    <source>
        <dbReference type="Proteomes" id="UP001160148"/>
    </source>
</evidence>
<dbReference type="EMBL" id="CARXXK010000002">
    <property type="protein sequence ID" value="CAI6357765.1"/>
    <property type="molecule type" value="Genomic_DNA"/>
</dbReference>
<comment type="caution">
    <text evidence="2">The sequence shown here is derived from an EMBL/GenBank/DDBJ whole genome shotgun (WGS) entry which is preliminary data.</text>
</comment>
<feature type="region of interest" description="Disordered" evidence="1">
    <location>
        <begin position="1"/>
        <end position="48"/>
    </location>
</feature>
<name>A0AAV0WNX6_9HEMI</name>
<reference evidence="2 3" key="1">
    <citation type="submission" date="2023-01" db="EMBL/GenBank/DDBJ databases">
        <authorList>
            <person name="Whitehead M."/>
        </authorList>
    </citation>
    <scope>NUCLEOTIDE SEQUENCE [LARGE SCALE GENOMIC DNA]</scope>
</reference>
<dbReference type="AlphaFoldDB" id="A0AAV0WNX6"/>
<sequence>MKILTSYHQLRNFKESPDGSSDSELSDDDEPNSPSKETLVAESDRYSDCSADGNDLLVIPSSDEEIFSEDADNIPLAVRIERLNKKKKNL</sequence>
<evidence type="ECO:0000256" key="1">
    <source>
        <dbReference type="SAM" id="MobiDB-lite"/>
    </source>
</evidence>
<keyword evidence="3" id="KW-1185">Reference proteome</keyword>
<protein>
    <submittedName>
        <fullName evidence="2">Uncharacterized protein</fullName>
    </submittedName>
</protein>
<dbReference type="Proteomes" id="UP001160148">
    <property type="component" value="Unassembled WGS sequence"/>
</dbReference>
<evidence type="ECO:0000313" key="2">
    <source>
        <dbReference type="EMBL" id="CAI6357765.1"/>
    </source>
</evidence>
<organism evidence="2 3">
    <name type="scientific">Macrosiphum euphorbiae</name>
    <name type="common">potato aphid</name>
    <dbReference type="NCBI Taxonomy" id="13131"/>
    <lineage>
        <taxon>Eukaryota</taxon>
        <taxon>Metazoa</taxon>
        <taxon>Ecdysozoa</taxon>
        <taxon>Arthropoda</taxon>
        <taxon>Hexapoda</taxon>
        <taxon>Insecta</taxon>
        <taxon>Pterygota</taxon>
        <taxon>Neoptera</taxon>
        <taxon>Paraneoptera</taxon>
        <taxon>Hemiptera</taxon>
        <taxon>Sternorrhyncha</taxon>
        <taxon>Aphidomorpha</taxon>
        <taxon>Aphidoidea</taxon>
        <taxon>Aphididae</taxon>
        <taxon>Macrosiphini</taxon>
        <taxon>Macrosiphum</taxon>
    </lineage>
</organism>
<proteinExistence type="predicted"/>
<accession>A0AAV0WNX6</accession>
<gene>
    <name evidence="2" type="ORF">MEUPH1_LOCUS13357</name>
</gene>